<keyword evidence="2" id="KW-0285">Flavoprotein</keyword>
<evidence type="ECO:0000313" key="7">
    <source>
        <dbReference type="Proteomes" id="UP000696485"/>
    </source>
</evidence>
<keyword evidence="3" id="KW-0274">FAD</keyword>
<comment type="caution">
    <text evidence="6">The sequence shown here is derived from an EMBL/GenBank/DDBJ whole genome shotgun (WGS) entry which is preliminary data.</text>
</comment>
<dbReference type="EMBL" id="JAAAUY010002792">
    <property type="protein sequence ID" value="KAF9309756.1"/>
    <property type="molecule type" value="Genomic_DNA"/>
</dbReference>
<organism evidence="6 7">
    <name type="scientific">Podila minutissima</name>
    <dbReference type="NCBI Taxonomy" id="64525"/>
    <lineage>
        <taxon>Eukaryota</taxon>
        <taxon>Fungi</taxon>
        <taxon>Fungi incertae sedis</taxon>
        <taxon>Mucoromycota</taxon>
        <taxon>Mortierellomycotina</taxon>
        <taxon>Mortierellomycetes</taxon>
        <taxon>Mortierellales</taxon>
        <taxon>Mortierellaceae</taxon>
        <taxon>Podila</taxon>
    </lineage>
</organism>
<evidence type="ECO:0000256" key="1">
    <source>
        <dbReference type="ARBA" id="ARBA00001974"/>
    </source>
</evidence>
<dbReference type="PANTHER" id="PTHR43004:SF19">
    <property type="entry name" value="BINDING MONOOXYGENASE, PUTATIVE (JCVI)-RELATED"/>
    <property type="match status" value="1"/>
</dbReference>
<proteinExistence type="predicted"/>
<dbReference type="PANTHER" id="PTHR43004">
    <property type="entry name" value="TRK SYSTEM POTASSIUM UPTAKE PROTEIN"/>
    <property type="match status" value="1"/>
</dbReference>
<evidence type="ECO:0000313" key="6">
    <source>
        <dbReference type="EMBL" id="KAF9309756.1"/>
    </source>
</evidence>
<dbReference type="Pfam" id="PF01494">
    <property type="entry name" value="FAD_binding_3"/>
    <property type="match status" value="1"/>
</dbReference>
<name>A0A9P5VFJ4_9FUNG</name>
<dbReference type="Proteomes" id="UP000696485">
    <property type="component" value="Unassembled WGS sequence"/>
</dbReference>
<comment type="cofactor">
    <cofactor evidence="1">
        <name>FAD</name>
        <dbReference type="ChEBI" id="CHEBI:57692"/>
    </cofactor>
</comment>
<dbReference type="GO" id="GO:0016709">
    <property type="term" value="F:oxidoreductase activity, acting on paired donors, with incorporation or reduction of molecular oxygen, NAD(P)H as one donor, and incorporation of one atom of oxygen"/>
    <property type="evidence" value="ECO:0007669"/>
    <property type="project" value="UniProtKB-ARBA"/>
</dbReference>
<evidence type="ECO:0000259" key="5">
    <source>
        <dbReference type="Pfam" id="PF01494"/>
    </source>
</evidence>
<dbReference type="AlphaFoldDB" id="A0A9P5VFJ4"/>
<dbReference type="InterPro" id="IPR050641">
    <property type="entry name" value="RIFMO-like"/>
</dbReference>
<sequence length="109" mass="11716">MEKKIQATPHTSPLNVPILISGAGPTGLFAAILLTKLGHTCRIIEHHLEISPLSKALIIHARTMKMFSMAGILNSITSQGAHLSDIHTYFGGKLTLILPALRGTESEHS</sequence>
<gene>
    <name evidence="6" type="ORF">BG006_004993</name>
</gene>
<feature type="non-terminal residue" evidence="6">
    <location>
        <position position="109"/>
    </location>
</feature>
<keyword evidence="7" id="KW-1185">Reference proteome</keyword>
<dbReference type="SUPFAM" id="SSF51905">
    <property type="entry name" value="FAD/NAD(P)-binding domain"/>
    <property type="match status" value="1"/>
</dbReference>
<dbReference type="InterPro" id="IPR002938">
    <property type="entry name" value="FAD-bd"/>
</dbReference>
<evidence type="ECO:0000256" key="4">
    <source>
        <dbReference type="ARBA" id="ARBA00023002"/>
    </source>
</evidence>
<evidence type="ECO:0000256" key="3">
    <source>
        <dbReference type="ARBA" id="ARBA00022827"/>
    </source>
</evidence>
<protein>
    <recommendedName>
        <fullName evidence="5">FAD-binding domain-containing protein</fullName>
    </recommendedName>
</protein>
<dbReference type="InterPro" id="IPR036188">
    <property type="entry name" value="FAD/NAD-bd_sf"/>
</dbReference>
<feature type="domain" description="FAD-binding" evidence="5">
    <location>
        <begin position="16"/>
        <end position="90"/>
    </location>
</feature>
<keyword evidence="4" id="KW-0560">Oxidoreductase</keyword>
<reference evidence="6" key="1">
    <citation type="journal article" date="2020" name="Fungal Divers.">
        <title>Resolving the Mortierellaceae phylogeny through synthesis of multi-gene phylogenetics and phylogenomics.</title>
        <authorList>
            <person name="Vandepol N."/>
            <person name="Liber J."/>
            <person name="Desiro A."/>
            <person name="Na H."/>
            <person name="Kennedy M."/>
            <person name="Barry K."/>
            <person name="Grigoriev I.V."/>
            <person name="Miller A.N."/>
            <person name="O'Donnell K."/>
            <person name="Stajich J.E."/>
            <person name="Bonito G."/>
        </authorList>
    </citation>
    <scope>NUCLEOTIDE SEQUENCE</scope>
    <source>
        <strain evidence="6">NVP1</strain>
    </source>
</reference>
<dbReference type="Gene3D" id="3.50.50.60">
    <property type="entry name" value="FAD/NAD(P)-binding domain"/>
    <property type="match status" value="1"/>
</dbReference>
<dbReference type="GO" id="GO:0071949">
    <property type="term" value="F:FAD binding"/>
    <property type="evidence" value="ECO:0007669"/>
    <property type="project" value="InterPro"/>
</dbReference>
<evidence type="ECO:0000256" key="2">
    <source>
        <dbReference type="ARBA" id="ARBA00022630"/>
    </source>
</evidence>
<accession>A0A9P5VFJ4</accession>